<accession>A0A6C0AKF2</accession>
<evidence type="ECO:0000313" key="1">
    <source>
        <dbReference type="EMBL" id="QHS80212.1"/>
    </source>
</evidence>
<protein>
    <submittedName>
        <fullName evidence="1">Uncharacterized protein</fullName>
    </submittedName>
</protein>
<name>A0A6C0AKF2_9ZZZZ</name>
<proteinExistence type="predicted"/>
<dbReference type="AlphaFoldDB" id="A0A6C0AKF2"/>
<dbReference type="EMBL" id="MN740676">
    <property type="protein sequence ID" value="QHS80212.1"/>
    <property type="molecule type" value="Genomic_DNA"/>
</dbReference>
<organism evidence="1">
    <name type="scientific">viral metagenome</name>
    <dbReference type="NCBI Taxonomy" id="1070528"/>
    <lineage>
        <taxon>unclassified sequences</taxon>
        <taxon>metagenomes</taxon>
        <taxon>organismal metagenomes</taxon>
    </lineage>
</organism>
<sequence length="92" mass="10811">MKSQKTSTCTKVMSFIGIFFLLAPLQLITAKPYRYYHTRSQQPVQQNLKPVYTQQQIDNAWIKVPWTHGGHYWHNTLTRDDQDNTPSCLLSR</sequence>
<reference evidence="1" key="1">
    <citation type="journal article" date="2020" name="Nature">
        <title>Giant virus diversity and host interactions through global metagenomics.</title>
        <authorList>
            <person name="Schulz F."/>
            <person name="Roux S."/>
            <person name="Paez-Espino D."/>
            <person name="Jungbluth S."/>
            <person name="Walsh D.A."/>
            <person name="Denef V.J."/>
            <person name="McMahon K.D."/>
            <person name="Konstantinidis K.T."/>
            <person name="Eloe-Fadrosh E.A."/>
            <person name="Kyrpides N.C."/>
            <person name="Woyke T."/>
        </authorList>
    </citation>
    <scope>NUCLEOTIDE SEQUENCE</scope>
    <source>
        <strain evidence="1">GVMAG-S-1039698-54</strain>
    </source>
</reference>